<dbReference type="AlphaFoldDB" id="A0A2P8GV16"/>
<feature type="transmembrane region" description="Helical" evidence="1">
    <location>
        <begin position="21"/>
        <end position="47"/>
    </location>
</feature>
<evidence type="ECO:0000313" key="5">
    <source>
        <dbReference type="Proteomes" id="UP000268291"/>
    </source>
</evidence>
<reference evidence="3 5" key="2">
    <citation type="submission" date="2018-12" db="EMBL/GenBank/DDBJ databases">
        <authorList>
            <person name="hu s."/>
            <person name="Xu Y."/>
            <person name="Xu B."/>
            <person name="Li F."/>
        </authorList>
    </citation>
    <scope>NUCLEOTIDE SEQUENCE [LARGE SCALE GENOMIC DNA]</scope>
    <source>
        <strain evidence="3 5">KSW2-17</strain>
    </source>
</reference>
<sequence length="138" mass="14668">MSIPAPAPITIPDHRGPARRAWLTAFFICAGLALLGAVAMIPVFFISVADSTIAPFVALMSVLAVLILFMIVAVIVVWSQRSGLVSQVSDALTLAGHPGVDARRLVAGQQVASPAGYWLRLRRESNASGHWLLVDRVG</sequence>
<dbReference type="OrthoDB" id="9921720at2"/>
<gene>
    <name evidence="2" type="ORF">CLV49_1416</name>
    <name evidence="3" type="ORF">ELQ93_12120</name>
</gene>
<reference evidence="2 4" key="1">
    <citation type="submission" date="2018-03" db="EMBL/GenBank/DDBJ databases">
        <title>Genomic Encyclopedia of Archaeal and Bacterial Type Strains, Phase II (KMG-II): from individual species to whole genera.</title>
        <authorList>
            <person name="Goeker M."/>
        </authorList>
    </citation>
    <scope>NUCLEOTIDE SEQUENCE [LARGE SCALE GENOMIC DNA]</scope>
    <source>
        <strain evidence="2 4">DSM 21548</strain>
    </source>
</reference>
<dbReference type="RefSeq" id="WP_106562905.1">
    <property type="nucleotide sequence ID" value="NZ_PYAU01000001.1"/>
</dbReference>
<dbReference type="EMBL" id="PYAU01000001">
    <property type="protein sequence ID" value="PSL37809.1"/>
    <property type="molecule type" value="Genomic_DNA"/>
</dbReference>
<keyword evidence="5" id="KW-1185">Reference proteome</keyword>
<name>A0A2P8GV16_9MICO</name>
<keyword evidence="1" id="KW-1133">Transmembrane helix</keyword>
<accession>A0A2P8GV16</accession>
<protein>
    <submittedName>
        <fullName evidence="2">Uncharacterized protein</fullName>
    </submittedName>
</protein>
<organism evidence="2 4">
    <name type="scientific">Labedella gwakjiensis</name>
    <dbReference type="NCBI Taxonomy" id="390269"/>
    <lineage>
        <taxon>Bacteria</taxon>
        <taxon>Bacillati</taxon>
        <taxon>Actinomycetota</taxon>
        <taxon>Actinomycetes</taxon>
        <taxon>Micrococcales</taxon>
        <taxon>Microbacteriaceae</taxon>
        <taxon>Labedella</taxon>
    </lineage>
</organism>
<evidence type="ECO:0000313" key="2">
    <source>
        <dbReference type="EMBL" id="PSL37809.1"/>
    </source>
</evidence>
<proteinExistence type="predicted"/>
<dbReference type="Proteomes" id="UP000241203">
    <property type="component" value="Unassembled WGS sequence"/>
</dbReference>
<comment type="caution">
    <text evidence="2">The sequence shown here is derived from an EMBL/GenBank/DDBJ whole genome shotgun (WGS) entry which is preliminary data.</text>
</comment>
<evidence type="ECO:0000256" key="1">
    <source>
        <dbReference type="SAM" id="Phobius"/>
    </source>
</evidence>
<evidence type="ECO:0000313" key="4">
    <source>
        <dbReference type="Proteomes" id="UP000241203"/>
    </source>
</evidence>
<feature type="transmembrane region" description="Helical" evidence="1">
    <location>
        <begin position="53"/>
        <end position="78"/>
    </location>
</feature>
<dbReference type="EMBL" id="RZGY01000001">
    <property type="protein sequence ID" value="RUQ87613.1"/>
    <property type="molecule type" value="Genomic_DNA"/>
</dbReference>
<keyword evidence="1" id="KW-0472">Membrane</keyword>
<keyword evidence="1" id="KW-0812">Transmembrane</keyword>
<dbReference type="Proteomes" id="UP000268291">
    <property type="component" value="Unassembled WGS sequence"/>
</dbReference>
<evidence type="ECO:0000313" key="3">
    <source>
        <dbReference type="EMBL" id="RUQ87613.1"/>
    </source>
</evidence>